<dbReference type="GO" id="GO:0016020">
    <property type="term" value="C:membrane"/>
    <property type="evidence" value="ECO:0007669"/>
    <property type="project" value="UniProtKB-SubCell"/>
</dbReference>
<evidence type="ECO:0000256" key="5">
    <source>
        <dbReference type="ARBA" id="ARBA00023180"/>
    </source>
</evidence>
<dbReference type="GO" id="GO:0016757">
    <property type="term" value="F:glycosyltransferase activity"/>
    <property type="evidence" value="ECO:0007669"/>
    <property type="project" value="UniProtKB-KW"/>
</dbReference>
<proteinExistence type="predicted"/>
<evidence type="ECO:0000256" key="6">
    <source>
        <dbReference type="SAM" id="Phobius"/>
    </source>
</evidence>
<reference evidence="7 8" key="1">
    <citation type="submission" date="2017-09" db="EMBL/GenBank/DDBJ databases">
        <title>WGS assembly of Aquilegia coerulea Goldsmith.</title>
        <authorList>
            <person name="Hodges S."/>
            <person name="Kramer E."/>
            <person name="Nordborg M."/>
            <person name="Tomkins J."/>
            <person name="Borevitz J."/>
            <person name="Derieg N."/>
            <person name="Yan J."/>
            <person name="Mihaltcheva S."/>
            <person name="Hayes R.D."/>
            <person name="Rokhsar D."/>
        </authorList>
    </citation>
    <scope>NUCLEOTIDE SEQUENCE [LARGE SCALE GENOMIC DNA]</scope>
    <source>
        <strain evidence="8">cv. Goldsmith</strain>
    </source>
</reference>
<evidence type="ECO:0000256" key="4">
    <source>
        <dbReference type="ARBA" id="ARBA00023136"/>
    </source>
</evidence>
<dbReference type="PANTHER" id="PTHR31042:SF70">
    <property type="entry name" value="OS01G0695200 PROTEIN"/>
    <property type="match status" value="1"/>
</dbReference>
<keyword evidence="5" id="KW-0325">Glycoprotein</keyword>
<gene>
    <name evidence="7" type="ORF">AQUCO_01200012v1</name>
</gene>
<keyword evidence="6" id="KW-1133">Transmembrane helix</keyword>
<evidence type="ECO:0000256" key="2">
    <source>
        <dbReference type="ARBA" id="ARBA00022676"/>
    </source>
</evidence>
<dbReference type="InParanoid" id="A0A2G5E466"/>
<organism evidence="7 8">
    <name type="scientific">Aquilegia coerulea</name>
    <name type="common">Rocky mountain columbine</name>
    <dbReference type="NCBI Taxonomy" id="218851"/>
    <lineage>
        <taxon>Eukaryota</taxon>
        <taxon>Viridiplantae</taxon>
        <taxon>Streptophyta</taxon>
        <taxon>Embryophyta</taxon>
        <taxon>Tracheophyta</taxon>
        <taxon>Spermatophyta</taxon>
        <taxon>Magnoliopsida</taxon>
        <taxon>Ranunculales</taxon>
        <taxon>Ranunculaceae</taxon>
        <taxon>Thalictroideae</taxon>
        <taxon>Aquilegia</taxon>
    </lineage>
</organism>
<dbReference type="FunCoup" id="A0A2G5E466">
    <property type="interactions" value="1031"/>
</dbReference>
<dbReference type="AlphaFoldDB" id="A0A2G5E466"/>
<dbReference type="Proteomes" id="UP000230069">
    <property type="component" value="Unassembled WGS sequence"/>
</dbReference>
<keyword evidence="8" id="KW-1185">Reference proteome</keyword>
<keyword evidence="3" id="KW-0808">Transferase</keyword>
<keyword evidence="2" id="KW-0328">Glycosyltransferase</keyword>
<name>A0A2G5E466_AQUCA</name>
<sequence>MTKKKPSLSIKQVFLLGSKLVITLSVILCVFSLFRTHSTSQIHKHPRSRTIFHVQQQFNGPSKIAFLFLTRKDLPLDFLWDTFFENADSRNFSIYVHSEPGFVFNEWTTKSPFFYNRQLRESVRVVWGESSMIDAERMLLKEALEDPANQRFVLLSDSCVPLYNFSYIYNYLMSSPRSFVDSFLDGKESRYNPKMSPDIPKSKWRKGSQWIALIRKHAEVIVDDDAILPVFEAYCKRRPSIVSGRKNIKLQKQHNCIPDEHYVQTLLSMSELDNELERRTLTYTLWNQSTTKTEKTAWHPVQFSYAKAGPQQMKEIKGINHVYYETEYRTEWCRTNSTFVSCFLFARKFSRGAAMRLLSEGLLRSSDSSVVVTTHL</sequence>
<comment type="subcellular location">
    <subcellularLocation>
        <location evidence="1">Membrane</location>
        <topology evidence="1">Single-pass type II membrane protein</topology>
    </subcellularLocation>
</comment>
<dbReference type="OrthoDB" id="191334at2759"/>
<evidence type="ECO:0000256" key="1">
    <source>
        <dbReference type="ARBA" id="ARBA00004606"/>
    </source>
</evidence>
<dbReference type="InterPro" id="IPR003406">
    <property type="entry name" value="Glyco_trans_14"/>
</dbReference>
<feature type="transmembrane region" description="Helical" evidence="6">
    <location>
        <begin position="12"/>
        <end position="34"/>
    </location>
</feature>
<dbReference type="Pfam" id="PF02485">
    <property type="entry name" value="Branch"/>
    <property type="match status" value="1"/>
</dbReference>
<evidence type="ECO:0000313" key="7">
    <source>
        <dbReference type="EMBL" id="PIA50543.1"/>
    </source>
</evidence>
<evidence type="ECO:0000313" key="8">
    <source>
        <dbReference type="Proteomes" id="UP000230069"/>
    </source>
</evidence>
<dbReference type="EMBL" id="KZ305029">
    <property type="protein sequence ID" value="PIA50543.1"/>
    <property type="molecule type" value="Genomic_DNA"/>
</dbReference>
<dbReference type="InterPro" id="IPR044174">
    <property type="entry name" value="BC10-like"/>
</dbReference>
<accession>A0A2G5E466</accession>
<keyword evidence="4 6" id="KW-0472">Membrane</keyword>
<protein>
    <submittedName>
        <fullName evidence="7">Uncharacterized protein</fullName>
    </submittedName>
</protein>
<dbReference type="PANTHER" id="PTHR31042">
    <property type="entry name" value="CORE-2/I-BRANCHING BETA-1,6-N-ACETYLGLUCOSAMINYLTRANSFERASE FAMILY PROTEIN-RELATED"/>
    <property type="match status" value="1"/>
</dbReference>
<evidence type="ECO:0000256" key="3">
    <source>
        <dbReference type="ARBA" id="ARBA00022679"/>
    </source>
</evidence>
<keyword evidence="6" id="KW-0812">Transmembrane</keyword>